<dbReference type="PANTHER" id="PTHR30385:SF6">
    <property type="entry name" value="RNA POLYMERASE SIGMA FACTOR SIGI"/>
    <property type="match status" value="1"/>
</dbReference>
<sequence length="246" mass="28782">MMITPISETNNEKMTIEDMIASVQQGDITMQNYLLHAYQPFIAKCVSEVCKRYIDRRDDEFSIGLSGFNEAILHYSSHKGCSFFAFAQLVVKRKVIDYIRSIQSTMIVTSLDEKYDDEQVENTNEIIVATNFYMEQQESWQRKEEVKDFSEQLKAYKLSLMELAEVSPKHRDARESAIQIARTIYNEPKLRDYVIEKKKLPIRDLLKIVKVSKKTLERNRKYILAIFIVLNEGYVYLNDYLKGTGL</sequence>
<organism evidence="7">
    <name type="scientific">Ornithinibacillus sp. 4-3</name>
    <dbReference type="NCBI Taxonomy" id="3231488"/>
    <lineage>
        <taxon>Bacteria</taxon>
        <taxon>Bacillati</taxon>
        <taxon>Bacillota</taxon>
        <taxon>Bacilli</taxon>
        <taxon>Bacillales</taxon>
        <taxon>Bacillaceae</taxon>
        <taxon>Ornithinibacillus</taxon>
    </lineage>
</organism>
<dbReference type="Gene3D" id="1.10.1740.10">
    <property type="match status" value="1"/>
</dbReference>
<dbReference type="PIRSF" id="PIRSF038953">
    <property type="entry name" value="SigI"/>
    <property type="match status" value="1"/>
</dbReference>
<dbReference type="GO" id="GO:0016987">
    <property type="term" value="F:sigma factor activity"/>
    <property type="evidence" value="ECO:0007669"/>
    <property type="project" value="UniProtKB-UniRule"/>
</dbReference>
<dbReference type="PANTHER" id="PTHR30385">
    <property type="entry name" value="SIGMA FACTOR F FLAGELLAR"/>
    <property type="match status" value="1"/>
</dbReference>
<keyword evidence="2 6" id="KW-0805">Transcription regulation</keyword>
<dbReference type="GO" id="GO:0003677">
    <property type="term" value="F:DNA binding"/>
    <property type="evidence" value="ECO:0007669"/>
    <property type="project" value="UniProtKB-UniRule"/>
</dbReference>
<gene>
    <name evidence="6 7" type="primary">sigI</name>
    <name evidence="7" type="ORF">AB4Y30_05535</name>
</gene>
<comment type="subunit">
    <text evidence="6">Interacts with RsgI.</text>
</comment>
<keyword evidence="6" id="KW-0346">Stress response</keyword>
<feature type="DNA-binding region" description="H-T-H motif" evidence="6">
    <location>
        <begin position="202"/>
        <end position="221"/>
    </location>
</feature>
<name>A0AB39HTZ9_9BACI</name>
<evidence type="ECO:0000256" key="4">
    <source>
        <dbReference type="ARBA" id="ARBA00023125"/>
    </source>
</evidence>
<evidence type="ECO:0000256" key="2">
    <source>
        <dbReference type="ARBA" id="ARBA00023015"/>
    </source>
</evidence>
<dbReference type="AlphaFoldDB" id="A0AB39HTZ9"/>
<reference evidence="7" key="1">
    <citation type="submission" date="2024-07" db="EMBL/GenBank/DDBJ databases">
        <title>Halotolerant mesophilic bacterium Ornithinibacillus sp. 4-3, sp. nov., isolated from soil.</title>
        <authorList>
            <person name="Sidarenka A.V."/>
            <person name="Guliayeva D.E."/>
            <person name="Leanovich S.I."/>
            <person name="Hileuskaya K.S."/>
            <person name="Akhremchuk A.E."/>
            <person name="Sikolenko M.A."/>
            <person name="Valentovich L.N."/>
        </authorList>
    </citation>
    <scope>NUCLEOTIDE SEQUENCE</scope>
    <source>
        <strain evidence="7">4-3</strain>
    </source>
</reference>
<dbReference type="RefSeq" id="WP_368654493.1">
    <property type="nucleotide sequence ID" value="NZ_CP162599.1"/>
</dbReference>
<dbReference type="GO" id="GO:0005737">
    <property type="term" value="C:cytoplasm"/>
    <property type="evidence" value="ECO:0007669"/>
    <property type="project" value="UniProtKB-SubCell"/>
</dbReference>
<keyword evidence="4 6" id="KW-0238">DNA-binding</keyword>
<evidence type="ECO:0000256" key="6">
    <source>
        <dbReference type="HAMAP-Rule" id="MF_02064"/>
    </source>
</evidence>
<proteinExistence type="inferred from homology"/>
<keyword evidence="3 6" id="KW-0731">Sigma factor</keyword>
<comment type="subcellular location">
    <subcellularLocation>
        <location evidence="6">Cytoplasm</location>
    </subcellularLocation>
</comment>
<dbReference type="NCBIfam" id="TIGR02895">
    <property type="entry name" value="spore_sigI"/>
    <property type="match status" value="1"/>
</dbReference>
<dbReference type="InterPro" id="IPR013325">
    <property type="entry name" value="RNA_pol_sigma_r2"/>
</dbReference>
<dbReference type="EMBL" id="CP162599">
    <property type="protein sequence ID" value="XDK33815.1"/>
    <property type="molecule type" value="Genomic_DNA"/>
</dbReference>
<dbReference type="GO" id="GO:0006352">
    <property type="term" value="P:DNA-templated transcription initiation"/>
    <property type="evidence" value="ECO:0007669"/>
    <property type="project" value="UniProtKB-UniRule"/>
</dbReference>
<evidence type="ECO:0000256" key="5">
    <source>
        <dbReference type="ARBA" id="ARBA00023163"/>
    </source>
</evidence>
<feature type="short sequence motif" description="Polymerase core binding" evidence="6">
    <location>
        <begin position="59"/>
        <end position="72"/>
    </location>
</feature>
<protein>
    <recommendedName>
        <fullName evidence="6">RNA polymerase sigma factor SigI</fullName>
    </recommendedName>
</protein>
<dbReference type="HAMAP" id="MF_02064">
    <property type="entry name" value="Sigma70_SigI"/>
    <property type="match status" value="1"/>
</dbReference>
<dbReference type="SUPFAM" id="SSF88946">
    <property type="entry name" value="Sigma2 domain of RNA polymerase sigma factors"/>
    <property type="match status" value="1"/>
</dbReference>
<comment type="similarity">
    <text evidence="6">Belongs to the sigma-70 factor family. SigI subfamily.</text>
</comment>
<comment type="activity regulation">
    <text evidence="6">Negatively regulated by the anti-sigma-I factor RsgI.</text>
</comment>
<evidence type="ECO:0000313" key="7">
    <source>
        <dbReference type="EMBL" id="XDK33815.1"/>
    </source>
</evidence>
<keyword evidence="5 6" id="KW-0804">Transcription</keyword>
<evidence type="ECO:0000256" key="1">
    <source>
        <dbReference type="ARBA" id="ARBA00022490"/>
    </source>
</evidence>
<comment type="function">
    <text evidence="6">Sigma factors are initiation factors that promote the attachment of RNA polymerase to specific initiation sites and are then released.</text>
</comment>
<accession>A0AB39HTZ9</accession>
<dbReference type="InterPro" id="IPR014244">
    <property type="entry name" value="RNA_pol_sigma-I"/>
</dbReference>
<keyword evidence="1 6" id="KW-0963">Cytoplasm</keyword>
<evidence type="ECO:0000256" key="3">
    <source>
        <dbReference type="ARBA" id="ARBA00023082"/>
    </source>
</evidence>